<organism evidence="1 2">
    <name type="scientific">Meloidogyne incognita</name>
    <name type="common">Southern root-knot nematode worm</name>
    <name type="synonym">Oxyuris incognita</name>
    <dbReference type="NCBI Taxonomy" id="6306"/>
    <lineage>
        <taxon>Eukaryota</taxon>
        <taxon>Metazoa</taxon>
        <taxon>Ecdysozoa</taxon>
        <taxon>Nematoda</taxon>
        <taxon>Chromadorea</taxon>
        <taxon>Rhabditida</taxon>
        <taxon>Tylenchina</taxon>
        <taxon>Tylenchomorpha</taxon>
        <taxon>Tylenchoidea</taxon>
        <taxon>Meloidogynidae</taxon>
        <taxon>Meloidogyninae</taxon>
        <taxon>Meloidogyne</taxon>
        <taxon>Meloidogyne incognita group</taxon>
    </lineage>
</organism>
<sequence>MVKNRLLLLAPIETYLEWIFKAWDSLSKDLIVKSFVSCGMTNDTDGKLDEQIHPSLADNSSLLLNSISTLPTQCDCLNYNKCDSRDGKCLCYGYTGRICQFPCPGENYGLDCSDTCTCQSEATCDRYNGSRRSTLKGNNYLYIV</sequence>
<keyword evidence="1" id="KW-1185">Reference proteome</keyword>
<reference evidence="2" key="1">
    <citation type="submission" date="2022-11" db="UniProtKB">
        <authorList>
            <consortium name="WormBaseParasite"/>
        </authorList>
    </citation>
    <scope>IDENTIFICATION</scope>
</reference>
<accession>A0A914KHM1</accession>
<dbReference type="Gene3D" id="2.170.300.10">
    <property type="entry name" value="Tie2 ligand-binding domain superfamily"/>
    <property type="match status" value="1"/>
</dbReference>
<dbReference type="AlphaFoldDB" id="A0A914KHM1"/>
<proteinExistence type="predicted"/>
<dbReference type="Proteomes" id="UP000887563">
    <property type="component" value="Unplaced"/>
</dbReference>
<evidence type="ECO:0000313" key="1">
    <source>
        <dbReference type="Proteomes" id="UP000887563"/>
    </source>
</evidence>
<dbReference type="WBParaSite" id="Minc3s00013g00865">
    <property type="protein sequence ID" value="Minc3s00013g00865"/>
    <property type="gene ID" value="Minc3s00013g00865"/>
</dbReference>
<protein>
    <submittedName>
        <fullName evidence="2">EGF-like domain-containing protein</fullName>
    </submittedName>
</protein>
<name>A0A914KHM1_MELIC</name>
<evidence type="ECO:0000313" key="2">
    <source>
        <dbReference type="WBParaSite" id="Minc3s00013g00865"/>
    </source>
</evidence>